<gene>
    <name evidence="3" type="ORF">GCM10011583_72350</name>
</gene>
<keyword evidence="4" id="KW-1185">Reference proteome</keyword>
<dbReference type="PANTHER" id="PTHR46566:SF5">
    <property type="entry name" value="1-PHOSPHOFRUCTOKINASE"/>
    <property type="match status" value="1"/>
</dbReference>
<sequence length="124" mass="13025">MLWRPATGSPTAAACRADSTPRWYAQLVERAHAAGARIALDTSGASLLAALKERPDVVKPNSEELATAVSRPLATVGDALKAAEELLTYGAGAGNHPTDLLRRRRFSDVPGGRQADSRAAEGPH</sequence>
<dbReference type="Pfam" id="PF00294">
    <property type="entry name" value="PfkB"/>
    <property type="match status" value="1"/>
</dbReference>
<dbReference type="Gene3D" id="3.40.1190.20">
    <property type="match status" value="1"/>
</dbReference>
<feature type="compositionally biased region" description="Basic and acidic residues" evidence="1">
    <location>
        <begin position="115"/>
        <end position="124"/>
    </location>
</feature>
<evidence type="ECO:0000256" key="1">
    <source>
        <dbReference type="SAM" id="MobiDB-lite"/>
    </source>
</evidence>
<feature type="region of interest" description="Disordered" evidence="1">
    <location>
        <begin position="90"/>
        <end position="124"/>
    </location>
</feature>
<comment type="caution">
    <text evidence="3">The sequence shown here is derived from an EMBL/GenBank/DDBJ whole genome shotgun (WGS) entry which is preliminary data.</text>
</comment>
<reference evidence="4" key="1">
    <citation type="journal article" date="2019" name="Int. J. Syst. Evol. Microbiol.">
        <title>The Global Catalogue of Microorganisms (GCM) 10K type strain sequencing project: providing services to taxonomists for standard genome sequencing and annotation.</title>
        <authorList>
            <consortium name="The Broad Institute Genomics Platform"/>
            <consortium name="The Broad Institute Genome Sequencing Center for Infectious Disease"/>
            <person name="Wu L."/>
            <person name="Ma J."/>
        </authorList>
    </citation>
    <scope>NUCLEOTIDE SEQUENCE [LARGE SCALE GENOMIC DNA]</scope>
    <source>
        <strain evidence="4">CGMCC 4.7275</strain>
    </source>
</reference>
<dbReference type="InterPro" id="IPR011611">
    <property type="entry name" value="PfkB_dom"/>
</dbReference>
<dbReference type="SUPFAM" id="SSF53613">
    <property type="entry name" value="Ribokinase-like"/>
    <property type="match status" value="1"/>
</dbReference>
<dbReference type="Proteomes" id="UP000660265">
    <property type="component" value="Unassembled WGS sequence"/>
</dbReference>
<dbReference type="PANTHER" id="PTHR46566">
    <property type="entry name" value="1-PHOSPHOFRUCTOKINASE-RELATED"/>
    <property type="match status" value="1"/>
</dbReference>
<dbReference type="PROSITE" id="PS51257">
    <property type="entry name" value="PROKAR_LIPOPROTEIN"/>
    <property type="match status" value="1"/>
</dbReference>
<accession>A0ABQ2EZW0</accession>
<dbReference type="EMBL" id="BMMV01000040">
    <property type="protein sequence ID" value="GGK29995.1"/>
    <property type="molecule type" value="Genomic_DNA"/>
</dbReference>
<name>A0ABQ2EZW0_9ACTN</name>
<evidence type="ECO:0000313" key="3">
    <source>
        <dbReference type="EMBL" id="GGK29995.1"/>
    </source>
</evidence>
<protein>
    <recommendedName>
        <fullName evidence="2">Carbohydrate kinase PfkB domain-containing protein</fullName>
    </recommendedName>
</protein>
<evidence type="ECO:0000313" key="4">
    <source>
        <dbReference type="Proteomes" id="UP000660265"/>
    </source>
</evidence>
<proteinExistence type="predicted"/>
<feature type="domain" description="Carbohydrate kinase PfkB" evidence="2">
    <location>
        <begin position="18"/>
        <end position="90"/>
    </location>
</feature>
<evidence type="ECO:0000259" key="2">
    <source>
        <dbReference type="Pfam" id="PF00294"/>
    </source>
</evidence>
<organism evidence="3 4">
    <name type="scientific">Streptomyces camponoticapitis</name>
    <dbReference type="NCBI Taxonomy" id="1616125"/>
    <lineage>
        <taxon>Bacteria</taxon>
        <taxon>Bacillati</taxon>
        <taxon>Actinomycetota</taxon>
        <taxon>Actinomycetes</taxon>
        <taxon>Kitasatosporales</taxon>
        <taxon>Streptomycetaceae</taxon>
        <taxon>Streptomyces</taxon>
    </lineage>
</organism>
<dbReference type="InterPro" id="IPR029056">
    <property type="entry name" value="Ribokinase-like"/>
</dbReference>